<keyword evidence="2" id="KW-0238">DNA-binding</keyword>
<dbReference type="InterPro" id="IPR009057">
    <property type="entry name" value="Homeodomain-like_sf"/>
</dbReference>
<proteinExistence type="predicted"/>
<evidence type="ECO:0000313" key="6">
    <source>
        <dbReference type="Proteomes" id="UP001199631"/>
    </source>
</evidence>
<dbReference type="AlphaFoldDB" id="A0AAW5B3Q8"/>
<dbReference type="SUPFAM" id="SSF55136">
    <property type="entry name" value="Probable bacterial effector-binding domain"/>
    <property type="match status" value="1"/>
</dbReference>
<dbReference type="InterPro" id="IPR010499">
    <property type="entry name" value="AraC_E-bd"/>
</dbReference>
<dbReference type="InterPro" id="IPR018060">
    <property type="entry name" value="HTH_AraC"/>
</dbReference>
<organism evidence="5 6">
    <name type="scientific">Oceanobacillus jordanicus</name>
    <dbReference type="NCBI Taxonomy" id="2867266"/>
    <lineage>
        <taxon>Bacteria</taxon>
        <taxon>Bacillati</taxon>
        <taxon>Bacillota</taxon>
        <taxon>Bacilli</taxon>
        <taxon>Bacillales</taxon>
        <taxon>Bacillaceae</taxon>
        <taxon>Oceanobacillus</taxon>
    </lineage>
</organism>
<accession>A0AAW5B3Q8</accession>
<dbReference type="RefSeq" id="WP_238019457.1">
    <property type="nucleotide sequence ID" value="NZ_JAIFZM010000006.1"/>
</dbReference>
<evidence type="ECO:0000256" key="1">
    <source>
        <dbReference type="ARBA" id="ARBA00023015"/>
    </source>
</evidence>
<dbReference type="SMART" id="SM00342">
    <property type="entry name" value="HTH_ARAC"/>
    <property type="match status" value="1"/>
</dbReference>
<evidence type="ECO:0000259" key="4">
    <source>
        <dbReference type="PROSITE" id="PS01124"/>
    </source>
</evidence>
<dbReference type="Gene3D" id="3.20.80.10">
    <property type="entry name" value="Regulatory factor, effector binding domain"/>
    <property type="match status" value="1"/>
</dbReference>
<dbReference type="PRINTS" id="PR00032">
    <property type="entry name" value="HTHARAC"/>
</dbReference>
<dbReference type="PANTHER" id="PTHR47504:SF5">
    <property type="entry name" value="RIGHT ORIGIN-BINDING PROTEIN"/>
    <property type="match status" value="1"/>
</dbReference>
<feature type="domain" description="HTH araC/xylS-type" evidence="4">
    <location>
        <begin position="8"/>
        <end position="106"/>
    </location>
</feature>
<dbReference type="Gene3D" id="1.10.10.60">
    <property type="entry name" value="Homeodomain-like"/>
    <property type="match status" value="2"/>
</dbReference>
<evidence type="ECO:0000256" key="3">
    <source>
        <dbReference type="ARBA" id="ARBA00023163"/>
    </source>
</evidence>
<dbReference type="GO" id="GO:0003700">
    <property type="term" value="F:DNA-binding transcription factor activity"/>
    <property type="evidence" value="ECO:0007669"/>
    <property type="project" value="InterPro"/>
</dbReference>
<comment type="caution">
    <text evidence="5">The sequence shown here is derived from an EMBL/GenBank/DDBJ whole genome shotgun (WGS) entry which is preliminary data.</text>
</comment>
<gene>
    <name evidence="5" type="ORF">K3T81_08850</name>
</gene>
<evidence type="ECO:0000313" key="5">
    <source>
        <dbReference type="EMBL" id="MCG3419258.1"/>
    </source>
</evidence>
<protein>
    <submittedName>
        <fullName evidence="5">AraC family transcriptional regulator</fullName>
    </submittedName>
</protein>
<dbReference type="SMART" id="SM00871">
    <property type="entry name" value="AraC_E_bind"/>
    <property type="match status" value="1"/>
</dbReference>
<reference evidence="5 6" key="1">
    <citation type="journal article" date="2022" name="Evol. Bioinform. Online">
        <title>Draft Genome Sequence of Oceanobacillus jordanicus Strain GSFE11, a Halotolerant Plant Growth-Promoting Bacterial Endophyte Isolated From the Jordan Valley.</title>
        <authorList>
            <person name="Alhindi T."/>
            <person name="Albdaiwi R."/>
        </authorList>
    </citation>
    <scope>NUCLEOTIDE SEQUENCE [LARGE SCALE GENOMIC DNA]</scope>
    <source>
        <strain evidence="5 6">GSFE11</strain>
    </source>
</reference>
<dbReference type="Pfam" id="PF12833">
    <property type="entry name" value="HTH_18"/>
    <property type="match status" value="1"/>
</dbReference>
<sequence length="286" mass="32715">MEALNRMAESLTYIEERLGTVLNVEEAAKIACMSKFHYQRMFTMLTGYTVGEYIRKRRLTLAAQELLHSNTKVIDIAMKYGYETPESFSKAFRKLHGLSPSSVRKHDQPLKAFPKLSFQIQLKGDEEMDYKIVEKGAFSVMGKSIKTSLVDGKNKLEVPAFWEESRNNGLDNELAVHAGEMGIMGICMDFDKEQEQVRYFIGAEKSNTEVPDTWEEGVIPATTWAVFPVKGPMPKAIQLVWERIFSEWFPSTGYEHAGGPEIEAYQKGDPYHEDYYSEIWVPIVKK</sequence>
<keyword evidence="6" id="KW-1185">Reference proteome</keyword>
<dbReference type="InterPro" id="IPR050959">
    <property type="entry name" value="MarA-like"/>
</dbReference>
<dbReference type="InterPro" id="IPR029441">
    <property type="entry name" value="Cass2"/>
</dbReference>
<dbReference type="SUPFAM" id="SSF46689">
    <property type="entry name" value="Homeodomain-like"/>
    <property type="match status" value="2"/>
</dbReference>
<dbReference type="InterPro" id="IPR018062">
    <property type="entry name" value="HTH_AraC-typ_CS"/>
</dbReference>
<dbReference type="InterPro" id="IPR011256">
    <property type="entry name" value="Reg_factor_effector_dom_sf"/>
</dbReference>
<dbReference type="GO" id="GO:0043565">
    <property type="term" value="F:sequence-specific DNA binding"/>
    <property type="evidence" value="ECO:0007669"/>
    <property type="project" value="InterPro"/>
</dbReference>
<dbReference type="PANTHER" id="PTHR47504">
    <property type="entry name" value="RIGHT ORIGIN-BINDING PROTEIN"/>
    <property type="match status" value="1"/>
</dbReference>
<dbReference type="PROSITE" id="PS00041">
    <property type="entry name" value="HTH_ARAC_FAMILY_1"/>
    <property type="match status" value="1"/>
</dbReference>
<evidence type="ECO:0000256" key="2">
    <source>
        <dbReference type="ARBA" id="ARBA00023125"/>
    </source>
</evidence>
<dbReference type="Proteomes" id="UP001199631">
    <property type="component" value="Unassembled WGS sequence"/>
</dbReference>
<keyword evidence="3" id="KW-0804">Transcription</keyword>
<dbReference type="EMBL" id="JAIFZM010000006">
    <property type="protein sequence ID" value="MCG3419258.1"/>
    <property type="molecule type" value="Genomic_DNA"/>
</dbReference>
<dbReference type="Pfam" id="PF14526">
    <property type="entry name" value="Cass2"/>
    <property type="match status" value="1"/>
</dbReference>
<keyword evidence="1" id="KW-0805">Transcription regulation</keyword>
<dbReference type="PROSITE" id="PS01124">
    <property type="entry name" value="HTH_ARAC_FAMILY_2"/>
    <property type="match status" value="1"/>
</dbReference>
<name>A0AAW5B3Q8_9BACI</name>
<dbReference type="InterPro" id="IPR020449">
    <property type="entry name" value="Tscrpt_reg_AraC-type_HTH"/>
</dbReference>